<dbReference type="SUPFAM" id="SSF53756">
    <property type="entry name" value="UDP-Glycosyltransferase/glycogen phosphorylase"/>
    <property type="match status" value="1"/>
</dbReference>
<dbReference type="Gene3D" id="3.40.50.2000">
    <property type="entry name" value="Glycogen Phosphorylase B"/>
    <property type="match status" value="1"/>
</dbReference>
<dbReference type="EMBL" id="DSTK01000022">
    <property type="protein sequence ID" value="HFK97124.1"/>
    <property type="molecule type" value="Genomic_DNA"/>
</dbReference>
<dbReference type="PANTHER" id="PTHR21015:SF28">
    <property type="entry name" value="SLL1722 PROTEIN"/>
    <property type="match status" value="1"/>
</dbReference>
<evidence type="ECO:0000313" key="2">
    <source>
        <dbReference type="EMBL" id="HFK97124.1"/>
    </source>
</evidence>
<organism evidence="2">
    <name type="scientific">Desulfacinum infernum</name>
    <dbReference type="NCBI Taxonomy" id="35837"/>
    <lineage>
        <taxon>Bacteria</taxon>
        <taxon>Pseudomonadati</taxon>
        <taxon>Thermodesulfobacteriota</taxon>
        <taxon>Syntrophobacteria</taxon>
        <taxon>Syntrophobacterales</taxon>
        <taxon>Syntrophobacteraceae</taxon>
        <taxon>Desulfacinum</taxon>
    </lineage>
</organism>
<gene>
    <name evidence="2" type="ORF">ENS06_07340</name>
</gene>
<dbReference type="GO" id="GO:0016758">
    <property type="term" value="F:hexosyltransferase activity"/>
    <property type="evidence" value="ECO:0007669"/>
    <property type="project" value="InterPro"/>
</dbReference>
<evidence type="ECO:0000259" key="1">
    <source>
        <dbReference type="Pfam" id="PF04101"/>
    </source>
</evidence>
<protein>
    <submittedName>
        <fullName evidence="2">Glycosyltransferase</fullName>
    </submittedName>
</protein>
<dbReference type="Pfam" id="PF04101">
    <property type="entry name" value="Glyco_tran_28_C"/>
    <property type="match status" value="1"/>
</dbReference>
<dbReference type="InterPro" id="IPR007235">
    <property type="entry name" value="Glyco_trans_28_C"/>
</dbReference>
<comment type="caution">
    <text evidence="2">The sequence shown here is derived from an EMBL/GenBank/DDBJ whole genome shotgun (WGS) entry which is preliminary data.</text>
</comment>
<feature type="domain" description="Glycosyl transferase family 28 C-terminal" evidence="1">
    <location>
        <begin position="234"/>
        <end position="365"/>
    </location>
</feature>
<accession>A0A831ZRQ5</accession>
<dbReference type="PANTHER" id="PTHR21015">
    <property type="entry name" value="UDP-N-ACETYLGLUCOSAMINE--N-ACETYLMURAMYL-(PENTAPEPTIDE) PYROPHOSPHORYL-UNDECAPRENOL N-ACETYLGLUCOSAMINE TRANSFERASE 1"/>
    <property type="match status" value="1"/>
</dbReference>
<dbReference type="AlphaFoldDB" id="A0A831ZRQ5"/>
<sequence length="393" mass="44488">MYSHDTFGLGHIRRSLAIARALRKVPATVLILTGSPLVGRFKIPRRVDFVRIPGMMKVTNEEYLPLSMKLEATEVVEIRKSIILSTAQAFCPDFFIVDKAPLGLKREVVETLHWMRDRLPTCTTILGLRDIMDGARATIEDWEAKGIYGAMDVLYDEIWVYGDPSFYDPITEYRIPEGIARKVIFTGYIPRHVPSAVDVKSVRHELGLGPEEKMVLMTTGGGGDGYPVVNTFLKAFEEHRAPPSVRVVIVTGPFLSPTHFKDVERRCASLGFHLFRFHRFMERLIGAADVIVSMGGYNTVCEIISQRKPFLIIPRTVPREEQLIRAEVLCRRGFCEYLPPERLSAEAVYRKVEHLLENGTEVASKAGDFPFTALDVIRSRILENRQGARVQWA</sequence>
<proteinExistence type="predicted"/>
<reference evidence="2" key="1">
    <citation type="journal article" date="2020" name="mSystems">
        <title>Genome- and Community-Level Interaction Insights into Carbon Utilization and Element Cycling Functions of Hydrothermarchaeota in Hydrothermal Sediment.</title>
        <authorList>
            <person name="Zhou Z."/>
            <person name="Liu Y."/>
            <person name="Xu W."/>
            <person name="Pan J."/>
            <person name="Luo Z.H."/>
            <person name="Li M."/>
        </authorList>
    </citation>
    <scope>NUCLEOTIDE SEQUENCE [LARGE SCALE GENOMIC DNA]</scope>
    <source>
        <strain evidence="2">SpSt-456</strain>
    </source>
</reference>
<keyword evidence="2" id="KW-0808">Transferase</keyword>
<name>A0A831ZRQ5_9BACT</name>